<evidence type="ECO:0000313" key="5">
    <source>
        <dbReference type="Proteomes" id="UP000014821"/>
    </source>
</evidence>
<feature type="transmembrane region" description="Helical" evidence="2">
    <location>
        <begin position="32"/>
        <end position="57"/>
    </location>
</feature>
<dbReference type="Gene3D" id="3.40.220.10">
    <property type="entry name" value="Leucine Aminopeptidase, subunit E, domain 1"/>
    <property type="match status" value="1"/>
</dbReference>
<feature type="transmembrane region" description="Helical" evidence="2">
    <location>
        <begin position="63"/>
        <end position="83"/>
    </location>
</feature>
<name>A0ABP2X636_9CHLA</name>
<dbReference type="InterPro" id="IPR002589">
    <property type="entry name" value="Macro_dom"/>
</dbReference>
<keyword evidence="5" id="KW-1185">Reference proteome</keyword>
<feature type="region of interest" description="Disordered" evidence="1">
    <location>
        <begin position="1"/>
        <end position="20"/>
    </location>
</feature>
<accession>A0ABP2X636</accession>
<dbReference type="SUPFAM" id="SSF52949">
    <property type="entry name" value="Macro domain-like"/>
    <property type="match status" value="1"/>
</dbReference>
<gene>
    <name evidence="4" type="ORF">CP10881SC42_0637</name>
</gene>
<sequence length="362" mass="38994">MHSSSVSRSPVPPSSDDRVVSSQSSLKLGSRLATISLIVLSILGALVLTGLLIAGVVSLPIGASLLTLTLVFAGVFAATHCFLSKKRLPQVKKTLESLEPSSPLEPSLPKTPTTTEELPLFPSSMDNYQSMLEAYTSPLPDAQSIQIGKVEPKATTLTHNVWNITKTRTYLVSVVGDIADPRFNTNLSNLMLVNAANARMSRGGGGTNRAFTSAVSTRGWANSTEGKILLEPGECTVGQWENPDGTINSEKSSLPRYLVQMLGPNAADCDNNIDMCEQLVFRAYSSCFERGVSLRSQYIQLPLISSLNYAPPPGTIVRGKDIHELWIGTVKSAFVKAVITFALKNPEYSLVIVMVNRSSPIL</sequence>
<proteinExistence type="predicted"/>
<dbReference type="RefSeq" id="WP_020356116.1">
    <property type="nucleotide sequence ID" value="NZ_KE360587.1"/>
</dbReference>
<reference evidence="4" key="1">
    <citation type="submission" date="2013-04" db="EMBL/GenBank/DDBJ databases">
        <title>Genome sequence of Chlamydia psittaci 10_881_SC42.</title>
        <authorList>
            <person name="Huot-Creasy H."/>
            <person name="McCracken C.L."/>
            <person name="Humphries M."/>
            <person name="Sachse K."/>
            <person name="Laroucau K."/>
            <person name="Bavoil P."/>
            <person name="Myers G.S."/>
        </authorList>
    </citation>
    <scope>NUCLEOTIDE SEQUENCE [LARGE SCALE GENOMIC DNA]</scope>
    <source>
        <strain evidence="4">10_881_SC42</strain>
    </source>
</reference>
<dbReference type="EMBL" id="ATND01000002">
    <property type="protein sequence ID" value="EPP38265.1"/>
    <property type="molecule type" value="Genomic_DNA"/>
</dbReference>
<dbReference type="SMART" id="SM00506">
    <property type="entry name" value="A1pp"/>
    <property type="match status" value="1"/>
</dbReference>
<keyword evidence="2" id="KW-0472">Membrane</keyword>
<feature type="domain" description="Macro" evidence="3">
    <location>
        <begin position="158"/>
        <end position="362"/>
    </location>
</feature>
<evidence type="ECO:0000256" key="1">
    <source>
        <dbReference type="SAM" id="MobiDB-lite"/>
    </source>
</evidence>
<feature type="compositionally biased region" description="Low complexity" evidence="1">
    <location>
        <begin position="97"/>
        <end position="119"/>
    </location>
</feature>
<dbReference type="PROSITE" id="PS51154">
    <property type="entry name" value="MACRO"/>
    <property type="match status" value="1"/>
</dbReference>
<evidence type="ECO:0000259" key="3">
    <source>
        <dbReference type="PROSITE" id="PS51154"/>
    </source>
</evidence>
<evidence type="ECO:0000313" key="4">
    <source>
        <dbReference type="EMBL" id="EPP38265.1"/>
    </source>
</evidence>
<dbReference type="InterPro" id="IPR043472">
    <property type="entry name" value="Macro_dom-like"/>
</dbReference>
<comment type="caution">
    <text evidence="4">The sequence shown here is derived from an EMBL/GenBank/DDBJ whole genome shotgun (WGS) entry which is preliminary data.</text>
</comment>
<keyword evidence="2" id="KW-1133">Transmembrane helix</keyword>
<keyword evidence="2" id="KW-0812">Transmembrane</keyword>
<feature type="region of interest" description="Disordered" evidence="1">
    <location>
        <begin position="96"/>
        <end position="119"/>
    </location>
</feature>
<organism evidence="4 5">
    <name type="scientific">Chlamydia avium</name>
    <dbReference type="NCBI Taxonomy" id="1457141"/>
    <lineage>
        <taxon>Bacteria</taxon>
        <taxon>Pseudomonadati</taxon>
        <taxon>Chlamydiota</taxon>
        <taxon>Chlamydiia</taxon>
        <taxon>Chlamydiales</taxon>
        <taxon>Chlamydiaceae</taxon>
        <taxon>Chlamydia/Chlamydophila group</taxon>
        <taxon>Chlamydia</taxon>
    </lineage>
</organism>
<protein>
    <submittedName>
        <fullName evidence="4">ATPase associated with chromosome architecture</fullName>
    </submittedName>
</protein>
<evidence type="ECO:0000256" key="2">
    <source>
        <dbReference type="SAM" id="Phobius"/>
    </source>
</evidence>
<dbReference type="Proteomes" id="UP000014821">
    <property type="component" value="Unassembled WGS sequence"/>
</dbReference>